<dbReference type="Pfam" id="PF01638">
    <property type="entry name" value="HxlR"/>
    <property type="match status" value="1"/>
</dbReference>
<name>A0A3N0I1M8_9FIRM</name>
<dbReference type="AlphaFoldDB" id="A0A3N0I1M8"/>
<dbReference type="InterPro" id="IPR036390">
    <property type="entry name" value="WH_DNA-bd_sf"/>
</dbReference>
<dbReference type="OrthoDB" id="9791143at2"/>
<proteinExistence type="predicted"/>
<dbReference type="Proteomes" id="UP000276568">
    <property type="component" value="Unassembled WGS sequence"/>
</dbReference>
<dbReference type="SUPFAM" id="SSF46785">
    <property type="entry name" value="Winged helix' DNA-binding domain"/>
    <property type="match status" value="1"/>
</dbReference>
<evidence type="ECO:0000256" key="3">
    <source>
        <dbReference type="ARBA" id="ARBA00023163"/>
    </source>
</evidence>
<evidence type="ECO:0000256" key="1">
    <source>
        <dbReference type="ARBA" id="ARBA00023015"/>
    </source>
</evidence>
<keyword evidence="3" id="KW-0804">Transcription</keyword>
<feature type="domain" description="HTH hxlR-type" evidence="4">
    <location>
        <begin position="15"/>
        <end position="112"/>
    </location>
</feature>
<dbReference type="InterPro" id="IPR036388">
    <property type="entry name" value="WH-like_DNA-bd_sf"/>
</dbReference>
<dbReference type="PANTHER" id="PTHR33204:SF37">
    <property type="entry name" value="HTH-TYPE TRANSCRIPTIONAL REGULATOR YODB"/>
    <property type="match status" value="1"/>
</dbReference>
<dbReference type="CDD" id="cd00090">
    <property type="entry name" value="HTH_ARSR"/>
    <property type="match status" value="1"/>
</dbReference>
<dbReference type="RefSeq" id="WP_128520304.1">
    <property type="nucleotide sequence ID" value="NZ_CAUWBR010000002.1"/>
</dbReference>
<protein>
    <submittedName>
        <fullName evidence="5">Transcriptional regulator</fullName>
    </submittedName>
</protein>
<keyword evidence="2" id="KW-0238">DNA-binding</keyword>
<dbReference type="GO" id="GO:0003677">
    <property type="term" value="F:DNA binding"/>
    <property type="evidence" value="ECO:0007669"/>
    <property type="project" value="UniProtKB-KW"/>
</dbReference>
<dbReference type="PANTHER" id="PTHR33204">
    <property type="entry name" value="TRANSCRIPTIONAL REGULATOR, MARR FAMILY"/>
    <property type="match status" value="1"/>
</dbReference>
<reference evidence="5 6" key="1">
    <citation type="submission" date="2018-11" db="EMBL/GenBank/DDBJ databases">
        <title>Clostridium sp. nov., a member of the family Erysipelotrichaceae isolated from pig faeces.</title>
        <authorList>
            <person name="Chang Y.-H."/>
        </authorList>
    </citation>
    <scope>NUCLEOTIDE SEQUENCE [LARGE SCALE GENOMIC DNA]</scope>
    <source>
        <strain evidence="5 6">YH-panp20</strain>
    </source>
</reference>
<dbReference type="InterPro" id="IPR002577">
    <property type="entry name" value="HTH_HxlR"/>
</dbReference>
<evidence type="ECO:0000313" key="6">
    <source>
        <dbReference type="Proteomes" id="UP000276568"/>
    </source>
</evidence>
<dbReference type="InterPro" id="IPR011991">
    <property type="entry name" value="ArsR-like_HTH"/>
</dbReference>
<comment type="caution">
    <text evidence="5">The sequence shown here is derived from an EMBL/GenBank/DDBJ whole genome shotgun (WGS) entry which is preliminary data.</text>
</comment>
<keyword evidence="1" id="KW-0805">Transcription regulation</keyword>
<evidence type="ECO:0000259" key="4">
    <source>
        <dbReference type="PROSITE" id="PS51118"/>
    </source>
</evidence>
<dbReference type="Gene3D" id="1.10.10.10">
    <property type="entry name" value="Winged helix-like DNA-binding domain superfamily/Winged helix DNA-binding domain"/>
    <property type="match status" value="1"/>
</dbReference>
<sequence>MKKETCQKAGEFGKCPFVTAQQLLKGKWAILIMHELNEGPKRFGELRKSIDITQATLSSQLKKMEEEGLILRTIYPEVPPKVEYTLTDIGKEFHIVLDSIEKWGNAYIAYLKKKA</sequence>
<dbReference type="PROSITE" id="PS51118">
    <property type="entry name" value="HTH_HXLR"/>
    <property type="match status" value="1"/>
</dbReference>
<organism evidence="5 6">
    <name type="scientific">Absicoccus porci</name>
    <dbReference type="NCBI Taxonomy" id="2486576"/>
    <lineage>
        <taxon>Bacteria</taxon>
        <taxon>Bacillati</taxon>
        <taxon>Bacillota</taxon>
        <taxon>Erysipelotrichia</taxon>
        <taxon>Erysipelotrichales</taxon>
        <taxon>Erysipelotrichaceae</taxon>
        <taxon>Absicoccus</taxon>
    </lineage>
</organism>
<evidence type="ECO:0000256" key="2">
    <source>
        <dbReference type="ARBA" id="ARBA00023125"/>
    </source>
</evidence>
<gene>
    <name evidence="5" type="ORF">EDX97_06265</name>
</gene>
<evidence type="ECO:0000313" key="5">
    <source>
        <dbReference type="EMBL" id="RNM30390.1"/>
    </source>
</evidence>
<accession>A0A3N0I1M8</accession>
<dbReference type="EMBL" id="RJQC01000002">
    <property type="protein sequence ID" value="RNM30390.1"/>
    <property type="molecule type" value="Genomic_DNA"/>
</dbReference>
<keyword evidence="6" id="KW-1185">Reference proteome</keyword>